<dbReference type="Proteomes" id="UP001429580">
    <property type="component" value="Unassembled WGS sequence"/>
</dbReference>
<dbReference type="PRINTS" id="PR00469">
    <property type="entry name" value="PNDRDTASEII"/>
</dbReference>
<organism evidence="4 5">
    <name type="scientific">Pseudochelatococcus lubricantis</name>
    <dbReference type="NCBI Taxonomy" id="1538102"/>
    <lineage>
        <taxon>Bacteria</taxon>
        <taxon>Pseudomonadati</taxon>
        <taxon>Pseudomonadota</taxon>
        <taxon>Alphaproteobacteria</taxon>
        <taxon>Hyphomicrobiales</taxon>
        <taxon>Chelatococcaceae</taxon>
        <taxon>Pseudochelatococcus</taxon>
    </lineage>
</organism>
<evidence type="ECO:0000313" key="5">
    <source>
        <dbReference type="Proteomes" id="UP001429580"/>
    </source>
</evidence>
<protein>
    <submittedName>
        <fullName evidence="4">NADPH-dependent 2,4-dienoyl-CoA reductase/sulfur reductase-like enzyme</fullName>
    </submittedName>
</protein>
<keyword evidence="1" id="KW-0560">Oxidoreductase</keyword>
<reference evidence="4 5" key="1">
    <citation type="submission" date="2020-03" db="EMBL/GenBank/DDBJ databases">
        <title>Genomic Encyclopedia of Type Strains, Phase IV (KMG-IV): sequencing the most valuable type-strain genomes for metagenomic binning, comparative biology and taxonomic classification.</title>
        <authorList>
            <person name="Goeker M."/>
        </authorList>
    </citation>
    <scope>NUCLEOTIDE SEQUENCE [LARGE SCALE GENOMIC DNA]</scope>
    <source>
        <strain evidence="4 5">DSM 103870</strain>
    </source>
</reference>
<sequence length="459" mass="48676">MADPRVIVVGAGPAGIRAAAALVEAGLVPTVIDEASRSGGQIYRRQPENFTRSYEQLYGTEARKARALHTCFDALRHRIDYRPETLAWAVKDGRLHVQSGMTAEALPYDALVLAPGATDRMMPIPGWTRPGCYSLGASQIALKAQACAIGEKVVFMGTGPLLYLVACQYMKAGNAPVAVLDTTPFHRQLRGLALMAARPGQLVKGARLIAALRAGGVRVVRGITPREVTGGEAGVTGVRYADAAGRTFHVECTAVGIGFHLRAESQLADLAGCVFAFDPAVRQWLPAIDAMGRSSVANVYLAGDGVRVLGADGAETSGKLAAQAVLADLGRPQPEDRTRRLLRDMERHVRFARGVARAFPWPHDKVAAIPDETLVCRCEAITAGELRAAVTALEAPEVNRAKAFSRVGMGRCQGRFCGLASQEIVAAACRLPVEKAGRLRGQAPVKPLPIAVTDGGSHA</sequence>
<comment type="caution">
    <text evidence="4">The sequence shown here is derived from an EMBL/GenBank/DDBJ whole genome shotgun (WGS) entry which is preliminary data.</text>
</comment>
<dbReference type="RefSeq" id="WP_166955381.1">
    <property type="nucleotide sequence ID" value="NZ_JAASQI010000010.1"/>
</dbReference>
<dbReference type="InterPro" id="IPR017224">
    <property type="entry name" value="Opine_Oxase_asu/HCN_bsu"/>
</dbReference>
<feature type="domain" description="FAD/NAD(P)-binding" evidence="3">
    <location>
        <begin position="5"/>
        <end position="306"/>
    </location>
</feature>
<accession>A0ABX0V3J4</accession>
<dbReference type="EMBL" id="JAASQI010000010">
    <property type="protein sequence ID" value="NIJ59723.1"/>
    <property type="molecule type" value="Genomic_DNA"/>
</dbReference>
<gene>
    <name evidence="4" type="ORF">FHS82_003584</name>
</gene>
<dbReference type="Gene3D" id="3.50.50.60">
    <property type="entry name" value="FAD/NAD(P)-binding domain"/>
    <property type="match status" value="3"/>
</dbReference>
<dbReference type="PIRSF" id="PIRSF037495">
    <property type="entry name" value="Opine_OX_OoxA/HcnB"/>
    <property type="match status" value="1"/>
</dbReference>
<dbReference type="PANTHER" id="PTHR42949">
    <property type="entry name" value="ANAEROBIC GLYCEROL-3-PHOSPHATE DEHYDROGENASE SUBUNIT B"/>
    <property type="match status" value="1"/>
</dbReference>
<dbReference type="InterPro" id="IPR007419">
    <property type="entry name" value="BFD-like_2Fe2S-bd_dom"/>
</dbReference>
<feature type="domain" description="BFD-like [2Fe-2S]-binding" evidence="2">
    <location>
        <begin position="374"/>
        <end position="426"/>
    </location>
</feature>
<evidence type="ECO:0000259" key="3">
    <source>
        <dbReference type="Pfam" id="PF07992"/>
    </source>
</evidence>
<dbReference type="Gene3D" id="1.10.10.1100">
    <property type="entry name" value="BFD-like [2Fe-2S]-binding domain"/>
    <property type="match status" value="1"/>
</dbReference>
<name>A0ABX0V3J4_9HYPH</name>
<dbReference type="SUPFAM" id="SSF51905">
    <property type="entry name" value="FAD/NAD(P)-binding domain"/>
    <property type="match status" value="1"/>
</dbReference>
<dbReference type="PANTHER" id="PTHR42949:SF3">
    <property type="entry name" value="ANAEROBIC GLYCEROL-3-PHOSPHATE DEHYDROGENASE SUBUNIT B"/>
    <property type="match status" value="1"/>
</dbReference>
<evidence type="ECO:0000259" key="2">
    <source>
        <dbReference type="Pfam" id="PF04324"/>
    </source>
</evidence>
<evidence type="ECO:0000313" key="4">
    <source>
        <dbReference type="EMBL" id="NIJ59723.1"/>
    </source>
</evidence>
<keyword evidence="5" id="KW-1185">Reference proteome</keyword>
<dbReference type="Pfam" id="PF07992">
    <property type="entry name" value="Pyr_redox_2"/>
    <property type="match status" value="1"/>
</dbReference>
<dbReference type="InterPro" id="IPR023753">
    <property type="entry name" value="FAD/NAD-binding_dom"/>
</dbReference>
<dbReference type="PRINTS" id="PR00368">
    <property type="entry name" value="FADPNR"/>
</dbReference>
<dbReference type="InterPro" id="IPR051691">
    <property type="entry name" value="Metab_Enz_Cyan_OpOx_G3PDH"/>
</dbReference>
<dbReference type="InterPro" id="IPR036188">
    <property type="entry name" value="FAD/NAD-bd_sf"/>
</dbReference>
<dbReference type="InterPro" id="IPR041854">
    <property type="entry name" value="BFD-like_2Fe2S-bd_dom_sf"/>
</dbReference>
<evidence type="ECO:0000256" key="1">
    <source>
        <dbReference type="ARBA" id="ARBA00023002"/>
    </source>
</evidence>
<dbReference type="Pfam" id="PF04324">
    <property type="entry name" value="Fer2_BFD"/>
    <property type="match status" value="1"/>
</dbReference>
<proteinExistence type="predicted"/>
<dbReference type="CDD" id="cd19946">
    <property type="entry name" value="GlpA-like_Fer2_BFD-like"/>
    <property type="match status" value="1"/>
</dbReference>